<evidence type="ECO:0000313" key="3">
    <source>
        <dbReference type="EMBL" id="CAG2159303.1"/>
    </source>
</evidence>
<dbReference type="PIRSF" id="PIRSF017082">
    <property type="entry name" value="YflP"/>
    <property type="match status" value="1"/>
</dbReference>
<protein>
    <recommendedName>
        <fullName evidence="5">Extra-cytoplasmic solute receptor</fullName>
    </recommendedName>
</protein>
<gene>
    <name evidence="3" type="ORF">LMG26411_06598</name>
</gene>
<dbReference type="InterPro" id="IPR005064">
    <property type="entry name" value="BUG"/>
</dbReference>
<accession>A0ABN7QDS1</accession>
<dbReference type="SUPFAM" id="SSF53850">
    <property type="entry name" value="Periplasmic binding protein-like II"/>
    <property type="match status" value="1"/>
</dbReference>
<proteinExistence type="inferred from homology"/>
<comment type="caution">
    <text evidence="3">The sequence shown here is derived from an EMBL/GenBank/DDBJ whole genome shotgun (WGS) entry which is preliminary data.</text>
</comment>
<dbReference type="PANTHER" id="PTHR42928">
    <property type="entry name" value="TRICARBOXYLATE-BINDING PROTEIN"/>
    <property type="match status" value="1"/>
</dbReference>
<dbReference type="InterPro" id="IPR042100">
    <property type="entry name" value="Bug_dom1"/>
</dbReference>
<dbReference type="PANTHER" id="PTHR42928:SF5">
    <property type="entry name" value="BLR1237 PROTEIN"/>
    <property type="match status" value="1"/>
</dbReference>
<dbReference type="CDD" id="cd07012">
    <property type="entry name" value="PBP2_Bug_TTT"/>
    <property type="match status" value="1"/>
</dbReference>
<dbReference type="Pfam" id="PF03401">
    <property type="entry name" value="TctC"/>
    <property type="match status" value="1"/>
</dbReference>
<name>A0ABN7QDS1_9BURK</name>
<keyword evidence="2" id="KW-0732">Signal</keyword>
<keyword evidence="4" id="KW-1185">Reference proteome</keyword>
<reference evidence="3 4" key="1">
    <citation type="submission" date="2021-03" db="EMBL/GenBank/DDBJ databases">
        <authorList>
            <person name="Peeters C."/>
        </authorList>
    </citation>
    <scope>NUCLEOTIDE SEQUENCE [LARGE SCALE GENOMIC DNA]</scope>
    <source>
        <strain evidence="3 4">LMG 26411</strain>
    </source>
</reference>
<dbReference type="RefSeq" id="WP_211957420.1">
    <property type="nucleotide sequence ID" value="NZ_CAJPVI010000057.1"/>
</dbReference>
<sequence>MDIDNLHLSRRAPGWRRTAPWKRRLASALAAPLLLAHAHVAVASDFPTRPLRAVTPISPGSGGDQTLRYVADKLSAALGQPVVVENKPGADTYLATQYVLTTPADGYTILLVSPSLVTVPLLTPSAKYDPADFRVIAVMTRGPAVFVTSPKSRFTAFTQLVDASRKAPGSVSLAIYGNTYRVGAAMLAMQGGPKFNQISYKGVSQATADVIGGAVDVALVDLGAALPLIRAGQLRPLAAATVARVPDMPGVPTVRESGFPDFDLYISIALAVRSQTPEPAVRRLEAELDTILKAPEFRDYSLKRSASGEVIALTGKEAATMFAGEAVRFRKAAAALNAGTN</sequence>
<dbReference type="EMBL" id="CAJPVI010000057">
    <property type="protein sequence ID" value="CAG2159303.1"/>
    <property type="molecule type" value="Genomic_DNA"/>
</dbReference>
<organism evidence="3 4">
    <name type="scientific">Cupriavidus numazuensis</name>
    <dbReference type="NCBI Taxonomy" id="221992"/>
    <lineage>
        <taxon>Bacteria</taxon>
        <taxon>Pseudomonadati</taxon>
        <taxon>Pseudomonadota</taxon>
        <taxon>Betaproteobacteria</taxon>
        <taxon>Burkholderiales</taxon>
        <taxon>Burkholderiaceae</taxon>
        <taxon>Cupriavidus</taxon>
    </lineage>
</organism>
<feature type="signal peptide" evidence="2">
    <location>
        <begin position="1"/>
        <end position="43"/>
    </location>
</feature>
<dbReference type="Gene3D" id="3.40.190.10">
    <property type="entry name" value="Periplasmic binding protein-like II"/>
    <property type="match status" value="1"/>
</dbReference>
<comment type="similarity">
    <text evidence="1">Belongs to the UPF0065 (bug) family.</text>
</comment>
<dbReference type="Gene3D" id="3.40.190.150">
    <property type="entry name" value="Bordetella uptake gene, domain 1"/>
    <property type="match status" value="1"/>
</dbReference>
<evidence type="ECO:0000256" key="1">
    <source>
        <dbReference type="ARBA" id="ARBA00006987"/>
    </source>
</evidence>
<evidence type="ECO:0008006" key="5">
    <source>
        <dbReference type="Google" id="ProtNLM"/>
    </source>
</evidence>
<evidence type="ECO:0000313" key="4">
    <source>
        <dbReference type="Proteomes" id="UP000672657"/>
    </source>
</evidence>
<evidence type="ECO:0000256" key="2">
    <source>
        <dbReference type="SAM" id="SignalP"/>
    </source>
</evidence>
<feature type="chain" id="PRO_5045909373" description="Extra-cytoplasmic solute receptor" evidence="2">
    <location>
        <begin position="44"/>
        <end position="341"/>
    </location>
</feature>
<dbReference type="Proteomes" id="UP000672657">
    <property type="component" value="Unassembled WGS sequence"/>
</dbReference>